<gene>
    <name evidence="1" type="ORF">bsdtb5_18700</name>
</gene>
<reference evidence="1 2" key="1">
    <citation type="submission" date="2020-11" db="EMBL/GenBank/DDBJ databases">
        <title>Draft genome sequencing of a Lachnospiraceae strain isolated from anoxic soil subjected to BSD treatment.</title>
        <authorList>
            <person name="Uek A."/>
            <person name="Tonouchi A."/>
        </authorList>
    </citation>
    <scope>NUCLEOTIDE SEQUENCE [LARGE SCALE GENOMIC DNA]</scope>
    <source>
        <strain evidence="1 2">TB5</strain>
    </source>
</reference>
<dbReference type="KEGG" id="ahb:bsdtb5_18700"/>
<name>A0A7R7EKW2_9FIRM</name>
<organism evidence="1 2">
    <name type="scientific">Anaeromicropila herbilytica</name>
    <dbReference type="NCBI Taxonomy" id="2785025"/>
    <lineage>
        <taxon>Bacteria</taxon>
        <taxon>Bacillati</taxon>
        <taxon>Bacillota</taxon>
        <taxon>Clostridia</taxon>
        <taxon>Lachnospirales</taxon>
        <taxon>Lachnospiraceae</taxon>
        <taxon>Anaeromicropila</taxon>
    </lineage>
</organism>
<protein>
    <submittedName>
        <fullName evidence="1">Uncharacterized protein</fullName>
    </submittedName>
</protein>
<evidence type="ECO:0000313" key="2">
    <source>
        <dbReference type="Proteomes" id="UP000595897"/>
    </source>
</evidence>
<evidence type="ECO:0000313" key="1">
    <source>
        <dbReference type="EMBL" id="BCN30575.1"/>
    </source>
</evidence>
<proteinExistence type="predicted"/>
<keyword evidence="2" id="KW-1185">Reference proteome</keyword>
<dbReference type="EMBL" id="AP024169">
    <property type="protein sequence ID" value="BCN30575.1"/>
    <property type="molecule type" value="Genomic_DNA"/>
</dbReference>
<sequence length="40" mass="4839">MFINNTRDINKITYLECIILFITQRINSKSKVPLRRKEVE</sequence>
<dbReference type="AlphaFoldDB" id="A0A7R7EKW2"/>
<accession>A0A7R7EKW2</accession>
<dbReference type="Proteomes" id="UP000595897">
    <property type="component" value="Chromosome"/>
</dbReference>